<dbReference type="WBParaSite" id="Smp_349630.1">
    <property type="protein sequence ID" value="Smp_349630.1"/>
    <property type="gene ID" value="Smp_349630"/>
</dbReference>
<feature type="chain" id="PRO_5041653863" description="Egg protein CP391S-like protein" evidence="1">
    <location>
        <begin position="27"/>
        <end position="283"/>
    </location>
</feature>
<dbReference type="Proteomes" id="UP000008854">
    <property type="component" value="Unassembled WGS sequence"/>
</dbReference>
<evidence type="ECO:0008006" key="4">
    <source>
        <dbReference type="Google" id="ProtNLM"/>
    </source>
</evidence>
<keyword evidence="1" id="KW-0732">Signal</keyword>
<evidence type="ECO:0000313" key="3">
    <source>
        <dbReference type="WBParaSite" id="Smp_349630.1"/>
    </source>
</evidence>
<accession>A0AA82N7Y9</accession>
<protein>
    <recommendedName>
        <fullName evidence="4">Egg protein CP391S-like protein</fullName>
    </recommendedName>
</protein>
<keyword evidence="2" id="KW-1185">Reference proteome</keyword>
<proteinExistence type="predicted"/>
<name>A0AA82N7Y9_SCHMA</name>
<evidence type="ECO:0000313" key="2">
    <source>
        <dbReference type="Proteomes" id="UP000008854"/>
    </source>
</evidence>
<dbReference type="AlphaFoldDB" id="A0AA82N7Y9"/>
<organism evidence="2 3">
    <name type="scientific">Schistosoma mansoni</name>
    <name type="common">Blood fluke</name>
    <dbReference type="NCBI Taxonomy" id="6183"/>
    <lineage>
        <taxon>Eukaryota</taxon>
        <taxon>Metazoa</taxon>
        <taxon>Spiralia</taxon>
        <taxon>Lophotrochozoa</taxon>
        <taxon>Platyhelminthes</taxon>
        <taxon>Trematoda</taxon>
        <taxon>Digenea</taxon>
        <taxon>Strigeidida</taxon>
        <taxon>Schistosomatoidea</taxon>
        <taxon>Schistosomatidae</taxon>
        <taxon>Schistosoma</taxon>
    </lineage>
</organism>
<reference evidence="2" key="1">
    <citation type="journal article" date="2012" name="PLoS Negl. Trop. Dis.">
        <title>A systematically improved high quality genome and transcriptome of the human blood fluke Schistosoma mansoni.</title>
        <authorList>
            <person name="Protasio A.V."/>
            <person name="Tsai I.J."/>
            <person name="Babbage A."/>
            <person name="Nichol S."/>
            <person name="Hunt M."/>
            <person name="Aslett M.A."/>
            <person name="De Silva N."/>
            <person name="Velarde G.S."/>
            <person name="Anderson T.J."/>
            <person name="Clark R.C."/>
            <person name="Davidson C."/>
            <person name="Dillon G.P."/>
            <person name="Holroyd N.E."/>
            <person name="LoVerde P.T."/>
            <person name="Lloyd C."/>
            <person name="McQuillan J."/>
            <person name="Oliveira G."/>
            <person name="Otto T.D."/>
            <person name="Parker-Manuel S.J."/>
            <person name="Quail M.A."/>
            <person name="Wilson R.A."/>
            <person name="Zerlotini A."/>
            <person name="Dunne D.W."/>
            <person name="Berriman M."/>
        </authorList>
    </citation>
    <scope>NUCLEOTIDE SEQUENCE [LARGE SCALE GENOMIC DNA]</scope>
    <source>
        <strain evidence="2">Puerto Rican</strain>
    </source>
</reference>
<feature type="signal peptide" evidence="1">
    <location>
        <begin position="1"/>
        <end position="26"/>
    </location>
</feature>
<reference evidence="3" key="2">
    <citation type="submission" date="2023-11" db="UniProtKB">
        <authorList>
            <consortium name="WormBaseParasite"/>
        </authorList>
    </citation>
    <scope>IDENTIFICATION</scope>
    <source>
        <strain evidence="3">Puerto Rican</strain>
    </source>
</reference>
<sequence>MRYTILRSLWLSFHLIIIWPYRYFNCHEVCENPDLLSYDNIIFENDSYRYSLHYHYSMRIRLNQSQLAFNDSYRNFPFPYFFKPKFSFRFYDTLIDDVYIYYYGRILLTSERYYYLGDIENFAQNIQRSETVVFNENELLAVKRNFVITVNDTDVSAKMTSVIQPNGKITLYFDNIPTEIEGIEWISKINATFGCGMYFLDHEIPVPAKWIKSGTLVEYEVIGKNCWNFNTSEACQGATTPNMRCIWCPKVNKCIESNDNDTHGLKVNDCHVENHQSRITEAT</sequence>
<evidence type="ECO:0000256" key="1">
    <source>
        <dbReference type="SAM" id="SignalP"/>
    </source>
</evidence>